<reference evidence="1 2" key="1">
    <citation type="submission" date="2017-11" db="EMBL/GenBank/DDBJ databases">
        <title>Comparative genomics of Botrytis spp.</title>
        <authorList>
            <person name="Valero-Jimenez C.A."/>
            <person name="Tapia P."/>
            <person name="Veloso J."/>
            <person name="Silva-Moreno E."/>
            <person name="Staats M."/>
            <person name="Valdes J.H."/>
            <person name="Van Kan J.A.L."/>
        </authorList>
    </citation>
    <scope>NUCLEOTIDE SEQUENCE [LARGE SCALE GENOMIC DNA]</scope>
    <source>
        <strain evidence="1 2">MUCL2830</strain>
    </source>
</reference>
<dbReference type="Proteomes" id="UP000297299">
    <property type="component" value="Unassembled WGS sequence"/>
</dbReference>
<organism evidence="1 2">
    <name type="scientific">Botryotinia calthae</name>
    <dbReference type="NCBI Taxonomy" id="38488"/>
    <lineage>
        <taxon>Eukaryota</taxon>
        <taxon>Fungi</taxon>
        <taxon>Dikarya</taxon>
        <taxon>Ascomycota</taxon>
        <taxon>Pezizomycotina</taxon>
        <taxon>Leotiomycetes</taxon>
        <taxon>Helotiales</taxon>
        <taxon>Sclerotiniaceae</taxon>
        <taxon>Botryotinia</taxon>
    </lineage>
</organism>
<comment type="caution">
    <text evidence="1">The sequence shown here is derived from an EMBL/GenBank/DDBJ whole genome shotgun (WGS) entry which is preliminary data.</text>
</comment>
<evidence type="ECO:0000313" key="2">
    <source>
        <dbReference type="Proteomes" id="UP000297299"/>
    </source>
</evidence>
<name>A0A4Y8D277_9HELO</name>
<proteinExistence type="predicted"/>
<sequence length="63" mass="6739">MHSQSPVAIASNHDLAAILITNIRAVANTIMAVKVADSSPVSRNTFTMRSGIAVTVVWMVMEL</sequence>
<dbReference type="AlphaFoldDB" id="A0A4Y8D277"/>
<accession>A0A4Y8D277</accession>
<evidence type="ECO:0000313" key="1">
    <source>
        <dbReference type="EMBL" id="TEY63621.1"/>
    </source>
</evidence>
<keyword evidence="2" id="KW-1185">Reference proteome</keyword>
<protein>
    <submittedName>
        <fullName evidence="1">Uncharacterized protein</fullName>
    </submittedName>
</protein>
<gene>
    <name evidence="1" type="ORF">BOTCAL_0153g00080</name>
</gene>
<dbReference type="EMBL" id="PHWZ01000153">
    <property type="protein sequence ID" value="TEY63621.1"/>
    <property type="molecule type" value="Genomic_DNA"/>
</dbReference>